<dbReference type="AlphaFoldDB" id="A0A7X0TUV9"/>
<evidence type="ECO:0000313" key="3">
    <source>
        <dbReference type="Proteomes" id="UP000537141"/>
    </source>
</evidence>
<keyword evidence="1" id="KW-0472">Membrane</keyword>
<proteinExistence type="predicted"/>
<reference evidence="2 3" key="1">
    <citation type="submission" date="2020-08" db="EMBL/GenBank/DDBJ databases">
        <title>Genomic Encyclopedia of Type Strains, Phase IV (KMG-IV): sequencing the most valuable type-strain genomes for metagenomic binning, comparative biology and taxonomic classification.</title>
        <authorList>
            <person name="Goeker M."/>
        </authorList>
    </citation>
    <scope>NUCLEOTIDE SEQUENCE [LARGE SCALE GENOMIC DNA]</scope>
    <source>
        <strain evidence="2 3">DSM 26287</strain>
    </source>
</reference>
<dbReference type="RefSeq" id="WP_184425892.1">
    <property type="nucleotide sequence ID" value="NZ_AP027362.1"/>
</dbReference>
<comment type="caution">
    <text evidence="2">The sequence shown here is derived from an EMBL/GenBank/DDBJ whole genome shotgun (WGS) entry which is preliminary data.</text>
</comment>
<dbReference type="InterPro" id="IPR007813">
    <property type="entry name" value="PilN"/>
</dbReference>
<evidence type="ECO:0000313" key="2">
    <source>
        <dbReference type="EMBL" id="MBB6544618.1"/>
    </source>
</evidence>
<dbReference type="Proteomes" id="UP000537141">
    <property type="component" value="Unassembled WGS sequence"/>
</dbReference>
<accession>A0A7X0TUV9</accession>
<organism evidence="2 3">
    <name type="scientific">Thalassotalea piscium</name>
    <dbReference type="NCBI Taxonomy" id="1230533"/>
    <lineage>
        <taxon>Bacteria</taxon>
        <taxon>Pseudomonadati</taxon>
        <taxon>Pseudomonadota</taxon>
        <taxon>Gammaproteobacteria</taxon>
        <taxon>Alteromonadales</taxon>
        <taxon>Colwelliaceae</taxon>
        <taxon>Thalassotalea</taxon>
    </lineage>
</organism>
<feature type="transmembrane region" description="Helical" evidence="1">
    <location>
        <begin position="21"/>
        <end position="42"/>
    </location>
</feature>
<keyword evidence="1" id="KW-1133">Transmembrane helix</keyword>
<sequence length="202" mass="22513">MAKLAINLLQPELLPKRQLITLSRVVALWCLLLVLMLLLIVYSQVTVDNLSRDYRQASEKQVEQQQLLDSLQQQVSQNRANPELIERLDTLKVVLANKKALHQQLTDQSQTQAAGYSAAMTELASLHHKHVSLEQVIMNKGQLTFSGLAKRPDAVPQWLAGFESSTFLSGKHFTHFSLSENKQGLTNFVVSSAANNAEKGPN</sequence>
<gene>
    <name evidence="2" type="ORF">HNQ55_003151</name>
</gene>
<name>A0A7X0TUV9_9GAMM</name>
<protein>
    <submittedName>
        <fullName evidence="2">Tfp pilus assembly protein PilN</fullName>
    </submittedName>
</protein>
<dbReference type="Pfam" id="PF05137">
    <property type="entry name" value="PilN"/>
    <property type="match status" value="1"/>
</dbReference>
<keyword evidence="1" id="KW-0812">Transmembrane</keyword>
<evidence type="ECO:0000256" key="1">
    <source>
        <dbReference type="SAM" id="Phobius"/>
    </source>
</evidence>
<keyword evidence="3" id="KW-1185">Reference proteome</keyword>
<dbReference type="EMBL" id="JACHHU010000033">
    <property type="protein sequence ID" value="MBB6544618.1"/>
    <property type="molecule type" value="Genomic_DNA"/>
</dbReference>